<dbReference type="InterPro" id="IPR052520">
    <property type="entry name" value="ATL_DNA_repair"/>
</dbReference>
<dbReference type="EMBL" id="CP041765">
    <property type="protein sequence ID" value="QDQ98171.1"/>
    <property type="molecule type" value="Genomic_DNA"/>
</dbReference>
<accession>A0A516X671</accession>
<evidence type="ECO:0000313" key="3">
    <source>
        <dbReference type="EMBL" id="QDQ98171.1"/>
    </source>
</evidence>
<keyword evidence="3" id="KW-0808">Transferase</keyword>
<organism evidence="3 4">
    <name type="scientific">Tomitella fengzijianii</name>
    <dbReference type="NCBI Taxonomy" id="2597660"/>
    <lineage>
        <taxon>Bacteria</taxon>
        <taxon>Bacillati</taxon>
        <taxon>Actinomycetota</taxon>
        <taxon>Actinomycetes</taxon>
        <taxon>Mycobacteriales</taxon>
        <taxon>Tomitella</taxon>
    </lineage>
</organism>
<dbReference type="KEGG" id="toy:FO059_13705"/>
<dbReference type="GO" id="GO:0006281">
    <property type="term" value="P:DNA repair"/>
    <property type="evidence" value="ECO:0007669"/>
    <property type="project" value="InterPro"/>
</dbReference>
<protein>
    <submittedName>
        <fullName evidence="3">DNA methyltransferase</fullName>
    </submittedName>
</protein>
<keyword evidence="1" id="KW-0227">DNA damage</keyword>
<name>A0A516X671_9ACTN</name>
<keyword evidence="4" id="KW-1185">Reference proteome</keyword>
<dbReference type="GO" id="GO:0032259">
    <property type="term" value="P:methylation"/>
    <property type="evidence" value="ECO:0007669"/>
    <property type="project" value="UniProtKB-KW"/>
</dbReference>
<evidence type="ECO:0000256" key="1">
    <source>
        <dbReference type="ARBA" id="ARBA00022763"/>
    </source>
</evidence>
<dbReference type="Proteomes" id="UP000317344">
    <property type="component" value="Chromosome"/>
</dbReference>
<evidence type="ECO:0000313" key="4">
    <source>
        <dbReference type="Proteomes" id="UP000317344"/>
    </source>
</evidence>
<dbReference type="PANTHER" id="PTHR42942">
    <property type="entry name" value="6-O-METHYLGUANINE DNA METHYLTRANSFERASE"/>
    <property type="match status" value="1"/>
</dbReference>
<feature type="domain" description="Methylated-DNA-[protein]-cysteine S-methyltransferase DNA binding" evidence="2">
    <location>
        <begin position="10"/>
        <end position="82"/>
    </location>
</feature>
<dbReference type="Gene3D" id="1.10.10.10">
    <property type="entry name" value="Winged helix-like DNA-binding domain superfamily/Winged helix DNA-binding domain"/>
    <property type="match status" value="1"/>
</dbReference>
<dbReference type="CDD" id="cd06445">
    <property type="entry name" value="ATase"/>
    <property type="match status" value="1"/>
</dbReference>
<gene>
    <name evidence="3" type="ORF">FO059_13705</name>
</gene>
<dbReference type="SUPFAM" id="SSF46767">
    <property type="entry name" value="Methylated DNA-protein cysteine methyltransferase, C-terminal domain"/>
    <property type="match status" value="1"/>
</dbReference>
<dbReference type="OrthoDB" id="9132167at2"/>
<dbReference type="InterPro" id="IPR036217">
    <property type="entry name" value="MethylDNA_cys_MeTrfase_DNAb"/>
</dbReference>
<reference evidence="3 4" key="2">
    <citation type="submission" date="2019-07" db="EMBL/GenBank/DDBJ databases">
        <authorList>
            <person name="Huang Y."/>
        </authorList>
    </citation>
    <scope>NUCLEOTIDE SEQUENCE [LARGE SCALE GENOMIC DNA]</scope>
    <source>
        <strain evidence="3 4">HY188</strain>
    </source>
</reference>
<dbReference type="PANTHER" id="PTHR42942:SF1">
    <property type="entry name" value="ALKYLTRANSFERASE-LIKE PROTEIN 1"/>
    <property type="match status" value="1"/>
</dbReference>
<dbReference type="AlphaFoldDB" id="A0A516X671"/>
<dbReference type="GO" id="GO:0008168">
    <property type="term" value="F:methyltransferase activity"/>
    <property type="evidence" value="ECO:0007669"/>
    <property type="project" value="UniProtKB-KW"/>
</dbReference>
<dbReference type="InterPro" id="IPR036388">
    <property type="entry name" value="WH-like_DNA-bd_sf"/>
</dbReference>
<reference evidence="3 4" key="1">
    <citation type="submission" date="2019-07" db="EMBL/GenBank/DDBJ databases">
        <title>Tomitella cavernea sp. nov., an actinomycete isolated from soil.</title>
        <authorList>
            <person name="Cheng J."/>
        </authorList>
    </citation>
    <scope>NUCLEOTIDE SEQUENCE [LARGE SCALE GENOMIC DNA]</scope>
    <source>
        <strain evidence="3 4">HY188</strain>
    </source>
</reference>
<sequence>MAATTEMQVERVRELIAAIPHGRVSTYGAIAGAAGLSTPRTVAWILRVDGGGLPWQRVIRADGRPAPAVRTRQLALLAEEGVPITDGRVDMRHAFHEP</sequence>
<dbReference type="Pfam" id="PF01035">
    <property type="entry name" value="DNA_binding_1"/>
    <property type="match status" value="1"/>
</dbReference>
<evidence type="ECO:0000259" key="2">
    <source>
        <dbReference type="Pfam" id="PF01035"/>
    </source>
</evidence>
<dbReference type="RefSeq" id="WP_143909578.1">
    <property type="nucleotide sequence ID" value="NZ_CP041765.1"/>
</dbReference>
<keyword evidence="3" id="KW-0489">Methyltransferase</keyword>
<proteinExistence type="predicted"/>
<dbReference type="InterPro" id="IPR014048">
    <property type="entry name" value="MethylDNA_cys_MeTrfase_DNA-bd"/>
</dbReference>